<feature type="domain" description="Flagellar motor switch protein FliG middle" evidence="12">
    <location>
        <begin position="133"/>
        <end position="200"/>
    </location>
</feature>
<comment type="function">
    <text evidence="10">FliG is one of three proteins (FliG, FliN, FliM) that forms the rotor-mounted switch complex (C ring), located at the base of the basal body. This complex interacts with the CheY and CheZ chemotaxis proteins, in addition to contacting components of the motor that determine the direction of flagellar rotation.</text>
</comment>
<evidence type="ECO:0000259" key="12">
    <source>
        <dbReference type="Pfam" id="PF14841"/>
    </source>
</evidence>
<keyword evidence="6" id="KW-0145">Chemotaxis</keyword>
<accession>A0ABU6HKA8</accession>
<protein>
    <recommendedName>
        <fullName evidence="4">Flagellar motor switch protein FliG</fullName>
    </recommendedName>
</protein>
<dbReference type="SUPFAM" id="SSF48029">
    <property type="entry name" value="FliG"/>
    <property type="match status" value="2"/>
</dbReference>
<gene>
    <name evidence="14" type="ORF">VK792_13405</name>
</gene>
<evidence type="ECO:0000256" key="4">
    <source>
        <dbReference type="ARBA" id="ARBA00021870"/>
    </source>
</evidence>
<keyword evidence="9" id="KW-0975">Bacterial flagellum</keyword>
<comment type="similarity">
    <text evidence="3">Belongs to the FliG family.</text>
</comment>
<organism evidence="14 15">
    <name type="scientific">Mesobacterium hydrothermale</name>
    <dbReference type="NCBI Taxonomy" id="3111907"/>
    <lineage>
        <taxon>Bacteria</taxon>
        <taxon>Pseudomonadati</taxon>
        <taxon>Pseudomonadota</taxon>
        <taxon>Alphaproteobacteria</taxon>
        <taxon>Rhodobacterales</taxon>
        <taxon>Roseobacteraceae</taxon>
        <taxon>Mesobacterium</taxon>
    </lineage>
</organism>
<dbReference type="Gene3D" id="1.10.220.30">
    <property type="match status" value="3"/>
</dbReference>
<keyword evidence="7" id="KW-0283">Flagellar rotation</keyword>
<evidence type="ECO:0000256" key="2">
    <source>
        <dbReference type="ARBA" id="ARBA00004413"/>
    </source>
</evidence>
<dbReference type="PRINTS" id="PR00954">
    <property type="entry name" value="FLGMOTORFLIG"/>
</dbReference>
<keyword evidence="8" id="KW-0472">Membrane</keyword>
<dbReference type="InterPro" id="IPR023087">
    <property type="entry name" value="Flg_Motor_Flig_C"/>
</dbReference>
<keyword evidence="5" id="KW-1003">Cell membrane</keyword>
<dbReference type="PANTHER" id="PTHR30534">
    <property type="entry name" value="FLAGELLAR MOTOR SWITCH PROTEIN FLIG"/>
    <property type="match status" value="1"/>
</dbReference>
<dbReference type="InterPro" id="IPR032779">
    <property type="entry name" value="FliG_M"/>
</dbReference>
<dbReference type="Proteomes" id="UP001348149">
    <property type="component" value="Unassembled WGS sequence"/>
</dbReference>
<dbReference type="EMBL" id="JAYLLH010000019">
    <property type="protein sequence ID" value="MEC3862285.1"/>
    <property type="molecule type" value="Genomic_DNA"/>
</dbReference>
<proteinExistence type="inferred from homology"/>
<evidence type="ECO:0000256" key="9">
    <source>
        <dbReference type="ARBA" id="ARBA00023143"/>
    </source>
</evidence>
<dbReference type="Pfam" id="PF01706">
    <property type="entry name" value="FliG_C"/>
    <property type="match status" value="1"/>
</dbReference>
<evidence type="ECO:0000256" key="3">
    <source>
        <dbReference type="ARBA" id="ARBA00010299"/>
    </source>
</evidence>
<evidence type="ECO:0000256" key="5">
    <source>
        <dbReference type="ARBA" id="ARBA00022475"/>
    </source>
</evidence>
<evidence type="ECO:0000259" key="13">
    <source>
        <dbReference type="Pfam" id="PF14842"/>
    </source>
</evidence>
<dbReference type="PANTHER" id="PTHR30534:SF0">
    <property type="entry name" value="FLAGELLAR MOTOR SWITCH PROTEIN FLIG"/>
    <property type="match status" value="1"/>
</dbReference>
<dbReference type="InterPro" id="IPR011002">
    <property type="entry name" value="FliG_a-hlx"/>
</dbReference>
<dbReference type="InterPro" id="IPR028263">
    <property type="entry name" value="FliG_N"/>
</dbReference>
<dbReference type="InterPro" id="IPR000090">
    <property type="entry name" value="Flg_Motor_Flig"/>
</dbReference>
<comment type="subcellular location">
    <subcellularLocation>
        <location evidence="1">Bacterial flagellum basal body</location>
    </subcellularLocation>
    <subcellularLocation>
        <location evidence="2">Cell membrane</location>
        <topology evidence="2">Peripheral membrane protein</topology>
        <orientation evidence="2">Cytoplasmic side</orientation>
    </subcellularLocation>
</comment>
<dbReference type="RefSeq" id="WP_326298024.1">
    <property type="nucleotide sequence ID" value="NZ_JAYLLH010000019.1"/>
</dbReference>
<feature type="domain" description="Flagellar motor switch protein FliG N-terminal" evidence="13">
    <location>
        <begin position="20"/>
        <end position="122"/>
    </location>
</feature>
<evidence type="ECO:0000256" key="7">
    <source>
        <dbReference type="ARBA" id="ARBA00022779"/>
    </source>
</evidence>
<keyword evidence="15" id="KW-1185">Reference proteome</keyword>
<evidence type="ECO:0000256" key="8">
    <source>
        <dbReference type="ARBA" id="ARBA00023136"/>
    </source>
</evidence>
<comment type="caution">
    <text evidence="14">The sequence shown here is derived from an EMBL/GenBank/DDBJ whole genome shotgun (WGS) entry which is preliminary data.</text>
</comment>
<dbReference type="Pfam" id="PF14842">
    <property type="entry name" value="FliG_N"/>
    <property type="match status" value="1"/>
</dbReference>
<reference evidence="14 15" key="1">
    <citation type="submission" date="2024-01" db="EMBL/GenBank/DDBJ databases">
        <title>Mesobacterium rodlantinim sp. nov., isolated from shallow sea hydrothermal systems off Kueishantao Island.</title>
        <authorList>
            <person name="Su Z."/>
            <person name="Tang K."/>
        </authorList>
    </citation>
    <scope>NUCLEOTIDE SEQUENCE [LARGE SCALE GENOMIC DNA]</scope>
    <source>
        <strain evidence="14 15">TK19101</strain>
    </source>
</reference>
<dbReference type="Pfam" id="PF14841">
    <property type="entry name" value="FliG_M"/>
    <property type="match status" value="1"/>
</dbReference>
<evidence type="ECO:0000256" key="10">
    <source>
        <dbReference type="ARBA" id="ARBA00025598"/>
    </source>
</evidence>
<evidence type="ECO:0000313" key="15">
    <source>
        <dbReference type="Proteomes" id="UP001348149"/>
    </source>
</evidence>
<evidence type="ECO:0000313" key="14">
    <source>
        <dbReference type="EMBL" id="MEC3862285.1"/>
    </source>
</evidence>
<feature type="domain" description="Flagellar motor switch protein FliG C-terminal" evidence="11">
    <location>
        <begin position="232"/>
        <end position="343"/>
    </location>
</feature>
<sequence length="350" mass="37779">MGLLSAPAAAPRAGTGVAGLSRKAKAAIVVQFLLQEGADVPLAVLPEALQVELTQQLGAMRYVDRETLRAVMEEFADELDSIGLRFPGGIAGALNALEGKLDPQMARRLRKETGAARHGDPWGQIAALDLDRLQRFAMAESIEVAAVLMSKLDVSKAADLLARLPGDRARRIAYAVSMTANVTPEAVNRIGSSLVTQLEEDPPRAFTTTPVDRVGEILNYSNSLTREDVLTGLEQTDQAFADAVRRAIFTFANIPDRLEPLDVPKIIRDVDQGVIVTALAGAEAEQDRIAVEFILRNMSKRMAETLRTEAEDRGKVDIQQAETAMSDIVAAIRDMAASGEITLIRPKDDG</sequence>
<evidence type="ECO:0000256" key="1">
    <source>
        <dbReference type="ARBA" id="ARBA00004117"/>
    </source>
</evidence>
<evidence type="ECO:0000256" key="6">
    <source>
        <dbReference type="ARBA" id="ARBA00022500"/>
    </source>
</evidence>
<name>A0ABU6HKA8_9RHOB</name>
<evidence type="ECO:0000259" key="11">
    <source>
        <dbReference type="Pfam" id="PF01706"/>
    </source>
</evidence>